<organism evidence="1 2">
    <name type="scientific">Caballeronia glebae</name>
    <dbReference type="NCBI Taxonomy" id="1777143"/>
    <lineage>
        <taxon>Bacteria</taxon>
        <taxon>Pseudomonadati</taxon>
        <taxon>Pseudomonadota</taxon>
        <taxon>Betaproteobacteria</taxon>
        <taxon>Burkholderiales</taxon>
        <taxon>Burkholderiaceae</taxon>
        <taxon>Caballeronia</taxon>
    </lineage>
</organism>
<reference evidence="1" key="1">
    <citation type="submission" date="2016-01" db="EMBL/GenBank/DDBJ databases">
        <authorList>
            <person name="Peeters C."/>
        </authorList>
    </citation>
    <scope>NUCLEOTIDE SEQUENCE [LARGE SCALE GENOMIC DNA]</scope>
    <source>
        <strain evidence="1">LMG 29325</strain>
    </source>
</reference>
<proteinExistence type="predicted"/>
<dbReference type="AlphaFoldDB" id="A0A158BKM1"/>
<comment type="caution">
    <text evidence="1">The sequence shown here is derived from an EMBL/GenBank/DDBJ whole genome shotgun (WGS) entry which is preliminary data.</text>
</comment>
<sequence>MKAAVPLSYCRWSQGSVEASLQPRKPNKVSFMHRVIAYRNFEIDVQLTPAAEDMFDVTFQIKGGTNLDVLGARGSRIPLRNGPFTERWAYLVGEISGQAAIDVLLGPVE</sequence>
<dbReference type="Proteomes" id="UP000054596">
    <property type="component" value="Unassembled WGS sequence"/>
</dbReference>
<evidence type="ECO:0000313" key="2">
    <source>
        <dbReference type="Proteomes" id="UP000054596"/>
    </source>
</evidence>
<name>A0A158BKM1_9BURK</name>
<keyword evidence="2" id="KW-1185">Reference proteome</keyword>
<evidence type="ECO:0000313" key="1">
    <source>
        <dbReference type="EMBL" id="SAK70642.1"/>
    </source>
</evidence>
<dbReference type="EMBL" id="FCOJ02000031">
    <property type="protein sequence ID" value="SAK70642.1"/>
    <property type="molecule type" value="Genomic_DNA"/>
</dbReference>
<protein>
    <submittedName>
        <fullName evidence="1">Uncharacterized protein</fullName>
    </submittedName>
</protein>
<gene>
    <name evidence="1" type="ORF">AWB82_04258</name>
</gene>
<accession>A0A158BKM1</accession>